<accession>A0A914YQ79</accession>
<protein>
    <submittedName>
        <fullName evidence="2">Uncharacterized protein</fullName>
    </submittedName>
</protein>
<evidence type="ECO:0000313" key="1">
    <source>
        <dbReference type="Proteomes" id="UP000887577"/>
    </source>
</evidence>
<name>A0A914YQ79_9BILA</name>
<organism evidence="1 2">
    <name type="scientific">Panagrolaimus superbus</name>
    <dbReference type="NCBI Taxonomy" id="310955"/>
    <lineage>
        <taxon>Eukaryota</taxon>
        <taxon>Metazoa</taxon>
        <taxon>Ecdysozoa</taxon>
        <taxon>Nematoda</taxon>
        <taxon>Chromadorea</taxon>
        <taxon>Rhabditida</taxon>
        <taxon>Tylenchina</taxon>
        <taxon>Panagrolaimomorpha</taxon>
        <taxon>Panagrolaimoidea</taxon>
        <taxon>Panagrolaimidae</taxon>
        <taxon>Panagrolaimus</taxon>
    </lineage>
</organism>
<keyword evidence="1" id="KW-1185">Reference proteome</keyword>
<reference evidence="2" key="1">
    <citation type="submission" date="2022-11" db="UniProtKB">
        <authorList>
            <consortium name="WormBaseParasite"/>
        </authorList>
    </citation>
    <scope>IDENTIFICATION</scope>
</reference>
<dbReference type="WBParaSite" id="PSU_v2.g21189.t1">
    <property type="protein sequence ID" value="PSU_v2.g21189.t1"/>
    <property type="gene ID" value="PSU_v2.g21189"/>
</dbReference>
<dbReference type="Proteomes" id="UP000887577">
    <property type="component" value="Unplaced"/>
</dbReference>
<sequence>MTLATKLVIAAAPIPDYDHIPSKKVGNIFEFLVEISIERCAIFQFVVAPFLGAIGIKESECEKCFSGTVGACGIQFPPSQALPEHRPQIRPIMIQDYIDVKNGIKIGNYK</sequence>
<proteinExistence type="predicted"/>
<dbReference type="AlphaFoldDB" id="A0A914YQ79"/>
<evidence type="ECO:0000313" key="2">
    <source>
        <dbReference type="WBParaSite" id="PSU_v2.g21189.t1"/>
    </source>
</evidence>